<feature type="compositionally biased region" description="Polar residues" evidence="1">
    <location>
        <begin position="1"/>
        <end position="12"/>
    </location>
</feature>
<dbReference type="Pfam" id="PF01527">
    <property type="entry name" value="HTH_Tnp_1"/>
    <property type="match status" value="1"/>
</dbReference>
<dbReference type="RefSeq" id="WP_068771702.1">
    <property type="nucleotide sequence ID" value="NZ_CP109796.1"/>
</dbReference>
<comment type="caution">
    <text evidence="2">The sequence shown here is derived from an EMBL/GenBank/DDBJ whole genome shotgun (WGS) entry which is preliminary data.</text>
</comment>
<dbReference type="SUPFAM" id="SSF46689">
    <property type="entry name" value="Homeodomain-like"/>
    <property type="match status" value="1"/>
</dbReference>
<reference evidence="2 4" key="1">
    <citation type="submission" date="2016-01" db="EMBL/GenBank/DDBJ databases">
        <title>High potential of lignocellulose degradation of a new Verrucomicrobia species.</title>
        <authorList>
            <person name="Wang Y."/>
            <person name="Shi Y."/>
            <person name="Qiu Z."/>
            <person name="Liu S."/>
            <person name="Yang H."/>
        </authorList>
    </citation>
    <scope>NUCLEOTIDE SEQUENCE [LARGE SCALE GENOMIC DNA]</scope>
    <source>
        <strain evidence="2 4">TSB47</strain>
    </source>
</reference>
<name>A0A178IF79_9BACT</name>
<proteinExistence type="predicted"/>
<dbReference type="GO" id="GO:0004803">
    <property type="term" value="F:transposase activity"/>
    <property type="evidence" value="ECO:0007669"/>
    <property type="project" value="InterPro"/>
</dbReference>
<dbReference type="Gene3D" id="1.10.10.10">
    <property type="entry name" value="Winged helix-like DNA-binding domain superfamily/Winged helix DNA-binding domain"/>
    <property type="match status" value="1"/>
</dbReference>
<dbReference type="NCBIfam" id="NF047593">
    <property type="entry name" value="IS66_ISAeme5_TnpA"/>
    <property type="match status" value="1"/>
</dbReference>
<dbReference type="InterPro" id="IPR036388">
    <property type="entry name" value="WH-like_DNA-bd_sf"/>
</dbReference>
<evidence type="ECO:0000313" key="3">
    <source>
        <dbReference type="EMBL" id="OAM88274.1"/>
    </source>
</evidence>
<gene>
    <name evidence="2" type="ORF">AW736_17950</name>
    <name evidence="3" type="ORF">AW736_17975</name>
</gene>
<dbReference type="EMBL" id="LRRQ01000139">
    <property type="protein sequence ID" value="OAM88271.1"/>
    <property type="molecule type" value="Genomic_DNA"/>
</dbReference>
<dbReference type="InterPro" id="IPR009057">
    <property type="entry name" value="Homeodomain-like_sf"/>
</dbReference>
<evidence type="ECO:0000256" key="1">
    <source>
        <dbReference type="SAM" id="MobiDB-lite"/>
    </source>
</evidence>
<dbReference type="STRING" id="1184151.AW736_17950"/>
<dbReference type="GO" id="GO:0006313">
    <property type="term" value="P:DNA transposition"/>
    <property type="evidence" value="ECO:0007669"/>
    <property type="project" value="InterPro"/>
</dbReference>
<evidence type="ECO:0000313" key="2">
    <source>
        <dbReference type="EMBL" id="OAM88271.1"/>
    </source>
</evidence>
<accession>A0A178IF79</accession>
<dbReference type="InterPro" id="IPR002514">
    <property type="entry name" value="Transposase_8"/>
</dbReference>
<organism evidence="2 4">
    <name type="scientific">Termitidicoccus mucosus</name>
    <dbReference type="NCBI Taxonomy" id="1184151"/>
    <lineage>
        <taxon>Bacteria</taxon>
        <taxon>Pseudomonadati</taxon>
        <taxon>Verrucomicrobiota</taxon>
        <taxon>Opitutia</taxon>
        <taxon>Opitutales</taxon>
        <taxon>Opitutaceae</taxon>
        <taxon>Termitidicoccus</taxon>
    </lineage>
</organism>
<protein>
    <recommendedName>
        <fullName evidence="5">Transposase</fullName>
    </recommendedName>
</protein>
<feature type="region of interest" description="Disordered" evidence="1">
    <location>
        <begin position="1"/>
        <end position="33"/>
    </location>
</feature>
<dbReference type="EMBL" id="LRRQ01000139">
    <property type="protein sequence ID" value="OAM88274.1"/>
    <property type="molecule type" value="Genomic_DNA"/>
</dbReference>
<dbReference type="AlphaFoldDB" id="A0A178IF79"/>
<evidence type="ECO:0000313" key="4">
    <source>
        <dbReference type="Proteomes" id="UP000078486"/>
    </source>
</evidence>
<sequence length="150" mass="16065">MDTQSGPKNGQEGNEAESLATRPSGALGMPEGTEEVELMEDGAKDRLGRMRLTERRKEELVEEYRASGQRVSDFARQTGVNESTLRHWLKERPPGPEGGKAKFAELRVKGAEAVEYARGLSVTLPGGVVARGEDAGRLGALVRALMGGGS</sequence>
<dbReference type="Proteomes" id="UP000078486">
    <property type="component" value="Unassembled WGS sequence"/>
</dbReference>
<dbReference type="GO" id="GO:0003677">
    <property type="term" value="F:DNA binding"/>
    <property type="evidence" value="ECO:0007669"/>
    <property type="project" value="InterPro"/>
</dbReference>
<keyword evidence="4" id="KW-1185">Reference proteome</keyword>
<evidence type="ECO:0008006" key="5">
    <source>
        <dbReference type="Google" id="ProtNLM"/>
    </source>
</evidence>